<reference evidence="8 9" key="1">
    <citation type="submission" date="2018-04" db="EMBL/GenBank/DDBJ databases">
        <title>Camelliibacillus theae gen. nov., sp. nov., isolated from Pu'er tea.</title>
        <authorList>
            <person name="Niu L."/>
        </authorList>
    </citation>
    <scope>NUCLEOTIDE SEQUENCE [LARGE SCALE GENOMIC DNA]</scope>
    <source>
        <strain evidence="8 9">T8</strain>
    </source>
</reference>
<keyword evidence="2 5" id="KW-0808">Transferase</keyword>
<dbReference type="InterPro" id="IPR002155">
    <property type="entry name" value="Thiolase"/>
</dbReference>
<dbReference type="InterPro" id="IPR016039">
    <property type="entry name" value="Thiolase-like"/>
</dbReference>
<dbReference type="Pfam" id="PF00108">
    <property type="entry name" value="Thiolase_N"/>
    <property type="match status" value="1"/>
</dbReference>
<keyword evidence="9" id="KW-1185">Reference proteome</keyword>
<dbReference type="PANTHER" id="PTHR43365">
    <property type="entry name" value="BLR7806 PROTEIN"/>
    <property type="match status" value="1"/>
</dbReference>
<evidence type="ECO:0000256" key="1">
    <source>
        <dbReference type="ARBA" id="ARBA00010982"/>
    </source>
</evidence>
<evidence type="ECO:0000259" key="6">
    <source>
        <dbReference type="Pfam" id="PF00108"/>
    </source>
</evidence>
<dbReference type="EMBL" id="QCZG01000041">
    <property type="protein sequence ID" value="PWA08125.1"/>
    <property type="molecule type" value="Genomic_DNA"/>
</dbReference>
<dbReference type="InterPro" id="IPR020613">
    <property type="entry name" value="Thiolase_CS"/>
</dbReference>
<dbReference type="PIRSF" id="PIRSF000429">
    <property type="entry name" value="Ac-CoA_Ac_transf"/>
    <property type="match status" value="1"/>
</dbReference>
<dbReference type="NCBIfam" id="TIGR01930">
    <property type="entry name" value="AcCoA-C-Actrans"/>
    <property type="match status" value="1"/>
</dbReference>
<evidence type="ECO:0000256" key="3">
    <source>
        <dbReference type="ARBA" id="ARBA00023315"/>
    </source>
</evidence>
<dbReference type="AlphaFoldDB" id="A0A2U1JSZ5"/>
<dbReference type="SUPFAM" id="SSF53901">
    <property type="entry name" value="Thiolase-like"/>
    <property type="match status" value="2"/>
</dbReference>
<dbReference type="RefSeq" id="WP_116555806.1">
    <property type="nucleotide sequence ID" value="NZ_QCZG01000041.1"/>
</dbReference>
<feature type="domain" description="Thiolase C-terminal" evidence="7">
    <location>
        <begin position="258"/>
        <end position="380"/>
    </location>
</feature>
<dbReference type="CDD" id="cd00751">
    <property type="entry name" value="thiolase"/>
    <property type="match status" value="1"/>
</dbReference>
<protein>
    <submittedName>
        <fullName evidence="8">Steroid 3-ketoacyl-CoA thiolase</fullName>
    </submittedName>
</protein>
<feature type="active site" description="Acyl-thioester intermediate" evidence="4">
    <location>
        <position position="91"/>
    </location>
</feature>
<feature type="active site" description="Proton acceptor" evidence="4">
    <location>
        <position position="337"/>
    </location>
</feature>
<dbReference type="Gene3D" id="3.40.47.10">
    <property type="match status" value="2"/>
</dbReference>
<keyword evidence="3 5" id="KW-0012">Acyltransferase</keyword>
<name>A0A2U1JSZ5_9BACI</name>
<dbReference type="OrthoDB" id="2774224at2"/>
<sequence length="381" mass="41289">MGNRDAVIVEAVRLPVGRRKGVYAETRSEYLLSAVLKGLVDRTGIDPKEIQDVIVGCVTQNEEQGNNIARIASLIAGLDEETPATTLNRKCGSSQQAVNQAAQGVIAGDYDVAIAAGIENMTRHPLGTDRVPEPPELRDLYELIPQGESAERIAEKWNLSREELDRFSLRSHQLAEEARKSGSFEREILPFEATKGGEKILVKEDEGIRPTTTMEKLGELKPAFIENGKITAGNSSQISDGASAVLIMSREKAEALGLKPRAKIIAREVIGSDPTMMLTGPIPATKKILKKAGLTVDDIDIYECNEAFASVTLAWMKELDVNEEKVNPRGGAIAIGHPTGASGARIMTTLLHELEDMEKRYGLQVMCCGGGMATATIIERL</sequence>
<evidence type="ECO:0000259" key="7">
    <source>
        <dbReference type="Pfam" id="PF02803"/>
    </source>
</evidence>
<comment type="similarity">
    <text evidence="1 5">Belongs to the thiolase-like superfamily. Thiolase family.</text>
</comment>
<evidence type="ECO:0000313" key="9">
    <source>
        <dbReference type="Proteomes" id="UP000245998"/>
    </source>
</evidence>
<dbReference type="InterPro" id="IPR020616">
    <property type="entry name" value="Thiolase_N"/>
</dbReference>
<evidence type="ECO:0000256" key="2">
    <source>
        <dbReference type="ARBA" id="ARBA00022679"/>
    </source>
</evidence>
<evidence type="ECO:0000313" key="8">
    <source>
        <dbReference type="EMBL" id="PWA08125.1"/>
    </source>
</evidence>
<dbReference type="GO" id="GO:0003988">
    <property type="term" value="F:acetyl-CoA C-acyltransferase activity"/>
    <property type="evidence" value="ECO:0007669"/>
    <property type="project" value="UniProtKB-ARBA"/>
</dbReference>
<dbReference type="PROSITE" id="PS00737">
    <property type="entry name" value="THIOLASE_2"/>
    <property type="match status" value="1"/>
</dbReference>
<dbReference type="PANTHER" id="PTHR43365:SF1">
    <property type="entry name" value="ACETYL-COA C-ACYLTRANSFERASE"/>
    <property type="match status" value="1"/>
</dbReference>
<dbReference type="FunFam" id="3.40.47.10:FF:000010">
    <property type="entry name" value="Acetyl-CoA acetyltransferase (Thiolase)"/>
    <property type="match status" value="1"/>
</dbReference>
<organism evidence="8 9">
    <name type="scientific">Pueribacillus theae</name>
    <dbReference type="NCBI Taxonomy" id="2171751"/>
    <lineage>
        <taxon>Bacteria</taxon>
        <taxon>Bacillati</taxon>
        <taxon>Bacillota</taxon>
        <taxon>Bacilli</taxon>
        <taxon>Bacillales</taxon>
        <taxon>Bacillaceae</taxon>
        <taxon>Pueribacillus</taxon>
    </lineage>
</organism>
<feature type="domain" description="Thiolase N-terminal" evidence="6">
    <location>
        <begin position="7"/>
        <end position="251"/>
    </location>
</feature>
<evidence type="ECO:0000256" key="5">
    <source>
        <dbReference type="RuleBase" id="RU003557"/>
    </source>
</evidence>
<feature type="active site" description="Proton acceptor" evidence="4">
    <location>
        <position position="367"/>
    </location>
</feature>
<accession>A0A2U1JSZ5</accession>
<dbReference type="Pfam" id="PF02803">
    <property type="entry name" value="Thiolase_C"/>
    <property type="match status" value="1"/>
</dbReference>
<proteinExistence type="inferred from homology"/>
<dbReference type="InterPro" id="IPR020617">
    <property type="entry name" value="Thiolase_C"/>
</dbReference>
<comment type="caution">
    <text evidence="8">The sequence shown here is derived from an EMBL/GenBank/DDBJ whole genome shotgun (WGS) entry which is preliminary data.</text>
</comment>
<dbReference type="Proteomes" id="UP000245998">
    <property type="component" value="Unassembled WGS sequence"/>
</dbReference>
<evidence type="ECO:0000256" key="4">
    <source>
        <dbReference type="PIRSR" id="PIRSR000429-1"/>
    </source>
</evidence>
<gene>
    <name evidence="8" type="ORF">DCC39_15475</name>
</gene>